<gene>
    <name evidence="5" type="ORF">G7Y89_g1574</name>
</gene>
<evidence type="ECO:0000256" key="1">
    <source>
        <dbReference type="ARBA" id="ARBA00010617"/>
    </source>
</evidence>
<proteinExistence type="inferred from homology"/>
<feature type="region of interest" description="Disordered" evidence="3">
    <location>
        <begin position="468"/>
        <end position="497"/>
    </location>
</feature>
<keyword evidence="4" id="KW-0732">Signal</keyword>
<dbReference type="GO" id="GO:0016705">
    <property type="term" value="F:oxidoreductase activity, acting on paired donors, with incorporation or reduction of molecular oxygen"/>
    <property type="evidence" value="ECO:0007669"/>
    <property type="project" value="InterPro"/>
</dbReference>
<feature type="chain" id="PRO_5034377978" description="Cytochrome P450" evidence="4">
    <location>
        <begin position="23"/>
        <end position="587"/>
    </location>
</feature>
<dbReference type="GO" id="GO:0020037">
    <property type="term" value="F:heme binding"/>
    <property type="evidence" value="ECO:0007669"/>
    <property type="project" value="InterPro"/>
</dbReference>
<dbReference type="InterPro" id="IPR002401">
    <property type="entry name" value="Cyt_P450_E_grp-I"/>
</dbReference>
<feature type="signal peptide" evidence="4">
    <location>
        <begin position="1"/>
        <end position="22"/>
    </location>
</feature>
<dbReference type="InterPro" id="IPR001128">
    <property type="entry name" value="Cyt_P450"/>
</dbReference>
<dbReference type="InterPro" id="IPR050121">
    <property type="entry name" value="Cytochrome_P450_monoxygenase"/>
</dbReference>
<dbReference type="GO" id="GO:0005506">
    <property type="term" value="F:iron ion binding"/>
    <property type="evidence" value="ECO:0007669"/>
    <property type="project" value="InterPro"/>
</dbReference>
<evidence type="ECO:0000313" key="6">
    <source>
        <dbReference type="Proteomes" id="UP000566819"/>
    </source>
</evidence>
<feature type="binding site" description="axial binding residue" evidence="2">
    <location>
        <position position="516"/>
    </location>
    <ligand>
        <name>heme</name>
        <dbReference type="ChEBI" id="CHEBI:30413"/>
    </ligand>
    <ligandPart>
        <name>Fe</name>
        <dbReference type="ChEBI" id="CHEBI:18248"/>
    </ligandPart>
</feature>
<comment type="caution">
    <text evidence="5">The sequence shown here is derived from an EMBL/GenBank/DDBJ whole genome shotgun (WGS) entry which is preliminary data.</text>
</comment>
<keyword evidence="2" id="KW-0479">Metal-binding</keyword>
<keyword evidence="2" id="KW-0349">Heme</keyword>
<evidence type="ECO:0000256" key="3">
    <source>
        <dbReference type="SAM" id="MobiDB-lite"/>
    </source>
</evidence>
<dbReference type="AlphaFoldDB" id="A0A8H4W7S3"/>
<sequence>MISVLLTCWVFLALGTTWTAYSSYCLYCNYVEARKIGVPLRIIPIDHLNKLWLLLDKQVISLVRRLPWVLGRNNFTRFNYRGWHEHDALRAHDEMGEAFVLVTPSHNWLHLADPDAVINMYRRGKDFPRWVKITKFRVHFTYKFIGVQLEMLDVFGGPNIATSKTNGVADPSDRLPCNGIVWSEAISLGDEMACYWAAKGTFTSVGEDAQTLSLHVLSKACFGQSFAFEGHDERQQTSVSASFRFSLLTIMENSLLILALGPGFFMNPWLPLPSTWRDLGQACAKFKKHMAYLYNQKLNVLAEGQLGGDSTLMASLIRASQKKGESKGLTEEEIYGTMFVVSFAGHDTTAHLVTYAIFFLAANPSVQDWIADELRRVLGNRPRQDWDYHTDFPRLKRCLATLYETLRVKTPVAEVKWAERSAQSLDVGGKTLVIPPGTLIVPSYLYVHKHPRFWGQDAQEWRPERWIEKSTNGKSRQRDDEPGQQSDDGDYDSHEVLLPPPSRGNYLGWSEGARDCPAKKFSQVEWVAILAALFRDWEVQPSRLENETSAQARTRVLDFIEKDSDYGGLLLQLMHPERLPLAWSKRC</sequence>
<dbReference type="PANTHER" id="PTHR24305:SF166">
    <property type="entry name" value="CYTOCHROME P450 12A4, MITOCHONDRIAL-RELATED"/>
    <property type="match status" value="1"/>
</dbReference>
<organism evidence="5 6">
    <name type="scientific">Cudoniella acicularis</name>
    <dbReference type="NCBI Taxonomy" id="354080"/>
    <lineage>
        <taxon>Eukaryota</taxon>
        <taxon>Fungi</taxon>
        <taxon>Dikarya</taxon>
        <taxon>Ascomycota</taxon>
        <taxon>Pezizomycotina</taxon>
        <taxon>Leotiomycetes</taxon>
        <taxon>Helotiales</taxon>
        <taxon>Tricladiaceae</taxon>
        <taxon>Cudoniella</taxon>
    </lineage>
</organism>
<dbReference type="InterPro" id="IPR036396">
    <property type="entry name" value="Cyt_P450_sf"/>
</dbReference>
<dbReference type="SUPFAM" id="SSF48264">
    <property type="entry name" value="Cytochrome P450"/>
    <property type="match status" value="1"/>
</dbReference>
<comment type="similarity">
    <text evidence="1">Belongs to the cytochrome P450 family.</text>
</comment>
<dbReference type="Gene3D" id="1.10.630.10">
    <property type="entry name" value="Cytochrome P450"/>
    <property type="match status" value="1"/>
</dbReference>
<dbReference type="PANTHER" id="PTHR24305">
    <property type="entry name" value="CYTOCHROME P450"/>
    <property type="match status" value="1"/>
</dbReference>
<name>A0A8H4W7S3_9HELO</name>
<evidence type="ECO:0000256" key="4">
    <source>
        <dbReference type="SAM" id="SignalP"/>
    </source>
</evidence>
<keyword evidence="6" id="KW-1185">Reference proteome</keyword>
<dbReference type="Pfam" id="PF00067">
    <property type="entry name" value="p450"/>
    <property type="match status" value="1"/>
</dbReference>
<comment type="cofactor">
    <cofactor evidence="2">
        <name>heme</name>
        <dbReference type="ChEBI" id="CHEBI:30413"/>
    </cofactor>
</comment>
<keyword evidence="2" id="KW-0408">Iron</keyword>
<evidence type="ECO:0000256" key="2">
    <source>
        <dbReference type="PIRSR" id="PIRSR602401-1"/>
    </source>
</evidence>
<accession>A0A8H4W7S3</accession>
<dbReference type="PRINTS" id="PR00463">
    <property type="entry name" value="EP450I"/>
</dbReference>
<dbReference type="EMBL" id="JAAMPI010000062">
    <property type="protein sequence ID" value="KAF4636506.1"/>
    <property type="molecule type" value="Genomic_DNA"/>
</dbReference>
<protein>
    <recommendedName>
        <fullName evidence="7">Cytochrome P450</fullName>
    </recommendedName>
</protein>
<dbReference type="GO" id="GO:0004497">
    <property type="term" value="F:monooxygenase activity"/>
    <property type="evidence" value="ECO:0007669"/>
    <property type="project" value="InterPro"/>
</dbReference>
<dbReference type="Proteomes" id="UP000566819">
    <property type="component" value="Unassembled WGS sequence"/>
</dbReference>
<reference evidence="5 6" key="1">
    <citation type="submission" date="2020-03" db="EMBL/GenBank/DDBJ databases">
        <title>Draft Genome Sequence of Cudoniella acicularis.</title>
        <authorList>
            <person name="Buettner E."/>
            <person name="Kellner H."/>
        </authorList>
    </citation>
    <scope>NUCLEOTIDE SEQUENCE [LARGE SCALE GENOMIC DNA]</scope>
    <source>
        <strain evidence="5 6">DSM 108380</strain>
    </source>
</reference>
<dbReference type="OrthoDB" id="1470350at2759"/>
<evidence type="ECO:0008006" key="7">
    <source>
        <dbReference type="Google" id="ProtNLM"/>
    </source>
</evidence>
<evidence type="ECO:0000313" key="5">
    <source>
        <dbReference type="EMBL" id="KAF4636506.1"/>
    </source>
</evidence>